<comment type="caution">
    <text evidence="2">The sequence shown here is derived from an EMBL/GenBank/DDBJ whole genome shotgun (WGS) entry which is preliminary data.</text>
</comment>
<dbReference type="OrthoDB" id="10051975at2759"/>
<dbReference type="AlphaFoldDB" id="A0A5B7GCY4"/>
<organism evidence="2 3">
    <name type="scientific">Portunus trituberculatus</name>
    <name type="common">Swimming crab</name>
    <name type="synonym">Neptunus trituberculatus</name>
    <dbReference type="NCBI Taxonomy" id="210409"/>
    <lineage>
        <taxon>Eukaryota</taxon>
        <taxon>Metazoa</taxon>
        <taxon>Ecdysozoa</taxon>
        <taxon>Arthropoda</taxon>
        <taxon>Crustacea</taxon>
        <taxon>Multicrustacea</taxon>
        <taxon>Malacostraca</taxon>
        <taxon>Eumalacostraca</taxon>
        <taxon>Eucarida</taxon>
        <taxon>Decapoda</taxon>
        <taxon>Pleocyemata</taxon>
        <taxon>Brachyura</taxon>
        <taxon>Eubrachyura</taxon>
        <taxon>Portunoidea</taxon>
        <taxon>Portunidae</taxon>
        <taxon>Portuninae</taxon>
        <taxon>Portunus</taxon>
    </lineage>
</organism>
<protein>
    <submittedName>
        <fullName evidence="2">Uncharacterized protein</fullName>
    </submittedName>
</protein>
<feature type="compositionally biased region" description="Basic and acidic residues" evidence="1">
    <location>
        <begin position="88"/>
        <end position="103"/>
    </location>
</feature>
<gene>
    <name evidence="2" type="ORF">E2C01_050759</name>
</gene>
<reference evidence="2 3" key="1">
    <citation type="submission" date="2019-05" db="EMBL/GenBank/DDBJ databases">
        <title>Another draft genome of Portunus trituberculatus and its Hox gene families provides insights of decapod evolution.</title>
        <authorList>
            <person name="Jeong J.-H."/>
            <person name="Song I."/>
            <person name="Kim S."/>
            <person name="Choi T."/>
            <person name="Kim D."/>
            <person name="Ryu S."/>
            <person name="Kim W."/>
        </authorList>
    </citation>
    <scope>NUCLEOTIDE SEQUENCE [LARGE SCALE GENOMIC DNA]</scope>
    <source>
        <tissue evidence="2">Muscle</tissue>
    </source>
</reference>
<evidence type="ECO:0000256" key="1">
    <source>
        <dbReference type="SAM" id="MobiDB-lite"/>
    </source>
</evidence>
<evidence type="ECO:0000313" key="2">
    <source>
        <dbReference type="EMBL" id="MPC56792.1"/>
    </source>
</evidence>
<dbReference type="EMBL" id="VSRR010014254">
    <property type="protein sequence ID" value="MPC56792.1"/>
    <property type="molecule type" value="Genomic_DNA"/>
</dbReference>
<sequence>MLGQTARRVTENQGSCHLFTGSNEYILFTYSFESYVYFKFRESKRDNRARATTKLQLSKQTLARQVYHGRPEQVGHAANTAPPFGSRGDPHQEGRHSSRRDLEVTSTNRGVQPKPEEFYVASSVGGRGAGFGVLSGGWLEEACTRDGTPRTARVLRAPPYLRLGGTTTTTIIISKRPGWLVPPPTRIQGLPAYSA</sequence>
<keyword evidence="3" id="KW-1185">Reference proteome</keyword>
<evidence type="ECO:0000313" key="3">
    <source>
        <dbReference type="Proteomes" id="UP000324222"/>
    </source>
</evidence>
<name>A0A5B7GCY4_PORTR</name>
<accession>A0A5B7GCY4</accession>
<feature type="region of interest" description="Disordered" evidence="1">
    <location>
        <begin position="70"/>
        <end position="115"/>
    </location>
</feature>
<proteinExistence type="predicted"/>
<dbReference type="Proteomes" id="UP000324222">
    <property type="component" value="Unassembled WGS sequence"/>
</dbReference>